<feature type="compositionally biased region" description="Low complexity" evidence="1">
    <location>
        <begin position="23"/>
        <end position="36"/>
    </location>
</feature>
<protein>
    <recommendedName>
        <fullName evidence="4">Bacteriophage protein</fullName>
    </recommendedName>
</protein>
<gene>
    <name evidence="2" type="ORF">Vqi01_38990</name>
</gene>
<proteinExistence type="predicted"/>
<reference evidence="2 3" key="1">
    <citation type="submission" date="2021-01" db="EMBL/GenBank/DDBJ databases">
        <title>Whole genome shotgun sequence of Verrucosispora qiuiae NBRC 106684.</title>
        <authorList>
            <person name="Komaki H."/>
            <person name="Tamura T."/>
        </authorList>
    </citation>
    <scope>NUCLEOTIDE SEQUENCE [LARGE SCALE GENOMIC DNA]</scope>
    <source>
        <strain evidence="2 3">NBRC 106684</strain>
    </source>
</reference>
<comment type="caution">
    <text evidence="2">The sequence shown here is derived from an EMBL/GenBank/DDBJ whole genome shotgun (WGS) entry which is preliminary data.</text>
</comment>
<evidence type="ECO:0000313" key="3">
    <source>
        <dbReference type="Proteomes" id="UP000653076"/>
    </source>
</evidence>
<accession>A0ABQ4JGX8</accession>
<sequence length="217" mass="24180">MPPGKRLSEYAKQSPKKAKPKSPARTQRAASPPRSARVSDRPRRRLSPAARDALVAEAVDYFEATLAVGAVNAAAAQAARYAGDNAWNRLTVDWSGRNCRGLARLARAALDGKDWLHDRIGDLVGFLLEWLSTPRVVRVFGKEIAKRIPLPWDQQLVAVSRGMQIAGIAVCMINDRELTKCECFIDVVINEGKERVRQLMDWAAKDWRNLEQLVPVV</sequence>
<evidence type="ECO:0000313" key="2">
    <source>
        <dbReference type="EMBL" id="GIJ28737.1"/>
    </source>
</evidence>
<evidence type="ECO:0008006" key="4">
    <source>
        <dbReference type="Google" id="ProtNLM"/>
    </source>
</evidence>
<organism evidence="2 3">
    <name type="scientific">Micromonospora qiuiae</name>
    <dbReference type="NCBI Taxonomy" id="502268"/>
    <lineage>
        <taxon>Bacteria</taxon>
        <taxon>Bacillati</taxon>
        <taxon>Actinomycetota</taxon>
        <taxon>Actinomycetes</taxon>
        <taxon>Micromonosporales</taxon>
        <taxon>Micromonosporaceae</taxon>
        <taxon>Micromonospora</taxon>
    </lineage>
</organism>
<keyword evidence="3" id="KW-1185">Reference proteome</keyword>
<dbReference type="EMBL" id="BOPC01000053">
    <property type="protein sequence ID" value="GIJ28737.1"/>
    <property type="molecule type" value="Genomic_DNA"/>
</dbReference>
<name>A0ABQ4JGX8_9ACTN</name>
<dbReference type="Proteomes" id="UP000653076">
    <property type="component" value="Unassembled WGS sequence"/>
</dbReference>
<feature type="region of interest" description="Disordered" evidence="1">
    <location>
        <begin position="1"/>
        <end position="45"/>
    </location>
</feature>
<evidence type="ECO:0000256" key="1">
    <source>
        <dbReference type="SAM" id="MobiDB-lite"/>
    </source>
</evidence>